<evidence type="ECO:0000313" key="2">
    <source>
        <dbReference type="Proteomes" id="UP000326944"/>
    </source>
</evidence>
<reference evidence="1 2" key="1">
    <citation type="submission" date="2019-09" db="EMBL/GenBank/DDBJ databases">
        <title>Sulfurimonas gotlandica sp. nov., a chemoautotrophic and psychrotolerant epsilonproteobacterium isolated from a pelagic redoxcline, and an emended description of the genus Sulfurimonas.</title>
        <authorList>
            <person name="Wang S."/>
            <person name="Jiang L."/>
            <person name="Shao S."/>
        </authorList>
    </citation>
    <scope>NUCLEOTIDE SEQUENCE [LARGE SCALE GENOMIC DNA]</scope>
    <source>
        <strain evidence="1 2">GYSZ_1</strain>
    </source>
</reference>
<protein>
    <submittedName>
        <fullName evidence="1">Uncharacterized protein</fullName>
    </submittedName>
</protein>
<dbReference type="RefSeq" id="WP_152307004.1">
    <property type="nucleotide sequence ID" value="NZ_CP043617.1"/>
</dbReference>
<name>A0A5P8P0C8_9BACT</name>
<dbReference type="KEGG" id="sulg:FJR48_04700"/>
<dbReference type="Proteomes" id="UP000326944">
    <property type="component" value="Chromosome"/>
</dbReference>
<dbReference type="AlphaFoldDB" id="A0A5P8P0C8"/>
<organism evidence="1 2">
    <name type="scientific">Sulfurimonas lithotrophica</name>
    <dbReference type="NCBI Taxonomy" id="2590022"/>
    <lineage>
        <taxon>Bacteria</taxon>
        <taxon>Pseudomonadati</taxon>
        <taxon>Campylobacterota</taxon>
        <taxon>Epsilonproteobacteria</taxon>
        <taxon>Campylobacterales</taxon>
        <taxon>Sulfurimonadaceae</taxon>
        <taxon>Sulfurimonas</taxon>
    </lineage>
</organism>
<accession>A0A5P8P0C8</accession>
<keyword evidence="2" id="KW-1185">Reference proteome</keyword>
<gene>
    <name evidence="1" type="ORF">FJR48_04700</name>
</gene>
<sequence>MMAYHVDTNKADNSESGVQTSLNHYKVALMQKDNILFTDTQNLAAYFDNVYIQGDTAIPTSETRLYDGTNTNYTIQVIAEDYTNREMTIRVTK</sequence>
<evidence type="ECO:0000313" key="1">
    <source>
        <dbReference type="EMBL" id="QFR49061.1"/>
    </source>
</evidence>
<dbReference type="EMBL" id="CP043617">
    <property type="protein sequence ID" value="QFR49061.1"/>
    <property type="molecule type" value="Genomic_DNA"/>
</dbReference>
<proteinExistence type="predicted"/>